<organism evidence="1 2">
    <name type="scientific">Ruminococcus gauvreauii</name>
    <dbReference type="NCBI Taxonomy" id="438033"/>
    <lineage>
        <taxon>Bacteria</taxon>
        <taxon>Bacillati</taxon>
        <taxon>Bacillota</taxon>
        <taxon>Clostridia</taxon>
        <taxon>Eubacteriales</taxon>
        <taxon>Oscillospiraceae</taxon>
        <taxon>Ruminococcus</taxon>
    </lineage>
</organism>
<gene>
    <name evidence="1" type="ORF">NQ502_16570</name>
</gene>
<accession>A0ABY5VEC8</accession>
<evidence type="ECO:0000313" key="1">
    <source>
        <dbReference type="EMBL" id="UWP58964.1"/>
    </source>
</evidence>
<sequence>MFGYVTINKDELKIKDVKRYQAYYCGVCQDLKDRHGMAAQSTLTYDMTFLSVLLAGLYEGPMKDEQCRCIVHPVKRHWCLRSAYTSYAADMNLLLCYYNLMDDWLDEKKLIPYTVAKLVRSEFRKVCSEYPRQARAVRRYMKCLGECERKNSQNLDLGAGLTGELFGEILVYEEDIWSPILRRLGFYLGKFIYLMDAYDDLERDKKTGNYNPWFRLSEREDFLAESEQILTMMMSGCAREFEKLPIVENVDILRNILYSGIWTKYDMLKKKAKENH</sequence>
<reference evidence="1" key="1">
    <citation type="journal article" date="2022" name="Cell">
        <title>Design, construction, and in vivo augmentation of a complex gut microbiome.</title>
        <authorList>
            <person name="Cheng A.G."/>
            <person name="Ho P.Y."/>
            <person name="Aranda-Diaz A."/>
            <person name="Jain S."/>
            <person name="Yu F.B."/>
            <person name="Meng X."/>
            <person name="Wang M."/>
            <person name="Iakiviak M."/>
            <person name="Nagashima K."/>
            <person name="Zhao A."/>
            <person name="Murugkar P."/>
            <person name="Patil A."/>
            <person name="Atabakhsh K."/>
            <person name="Weakley A."/>
            <person name="Yan J."/>
            <person name="Brumbaugh A.R."/>
            <person name="Higginbottom S."/>
            <person name="Dimas A."/>
            <person name="Shiver A.L."/>
            <person name="Deutschbauer A."/>
            <person name="Neff N."/>
            <person name="Sonnenburg J.L."/>
            <person name="Huang K.C."/>
            <person name="Fischbach M.A."/>
        </authorList>
    </citation>
    <scope>NUCLEOTIDE SEQUENCE</scope>
    <source>
        <strain evidence="1">DSM 19829</strain>
    </source>
</reference>
<dbReference type="Proteomes" id="UP001060164">
    <property type="component" value="Chromosome"/>
</dbReference>
<name>A0ABY5VEC8_9FIRM</name>
<keyword evidence="2" id="KW-1185">Reference proteome</keyword>
<dbReference type="InterPro" id="IPR043740">
    <property type="entry name" value="DUF5685"/>
</dbReference>
<dbReference type="EMBL" id="CP102290">
    <property type="protein sequence ID" value="UWP58964.1"/>
    <property type="molecule type" value="Genomic_DNA"/>
</dbReference>
<evidence type="ECO:0000313" key="2">
    <source>
        <dbReference type="Proteomes" id="UP001060164"/>
    </source>
</evidence>
<dbReference type="RefSeq" id="WP_028527284.1">
    <property type="nucleotide sequence ID" value="NZ_CABLBR010000001.1"/>
</dbReference>
<proteinExistence type="predicted"/>
<dbReference type="Pfam" id="PF18937">
    <property type="entry name" value="DUF5685"/>
    <property type="match status" value="1"/>
</dbReference>
<protein>
    <submittedName>
        <fullName evidence="1">DUF5685 family protein</fullName>
    </submittedName>
</protein>